<name>A0ABT8T335_9HYPH</name>
<gene>
    <name evidence="7" type="ORF">Q2T52_23995</name>
</gene>
<feature type="transmembrane region" description="Helical" evidence="5">
    <location>
        <begin position="53"/>
        <end position="72"/>
    </location>
</feature>
<feature type="transmembrane region" description="Helical" evidence="5">
    <location>
        <begin position="215"/>
        <end position="239"/>
    </location>
</feature>
<dbReference type="PANTHER" id="PTHR23514">
    <property type="entry name" value="BYPASS OF STOP CODON PROTEIN 6"/>
    <property type="match status" value="1"/>
</dbReference>
<proteinExistence type="predicted"/>
<dbReference type="InterPro" id="IPR051788">
    <property type="entry name" value="MFS_Transporter"/>
</dbReference>
<feature type="transmembrane region" description="Helical" evidence="5">
    <location>
        <begin position="21"/>
        <end position="38"/>
    </location>
</feature>
<dbReference type="InterPro" id="IPR036259">
    <property type="entry name" value="MFS_trans_sf"/>
</dbReference>
<evidence type="ECO:0000256" key="1">
    <source>
        <dbReference type="ARBA" id="ARBA00004141"/>
    </source>
</evidence>
<dbReference type="RefSeq" id="WP_302079453.1">
    <property type="nucleotide sequence ID" value="NZ_JAUKWQ010000013.1"/>
</dbReference>
<feature type="transmembrane region" description="Helical" evidence="5">
    <location>
        <begin position="251"/>
        <end position="268"/>
    </location>
</feature>
<evidence type="ECO:0000259" key="6">
    <source>
        <dbReference type="PROSITE" id="PS50850"/>
    </source>
</evidence>
<dbReference type="CDD" id="cd17393">
    <property type="entry name" value="MFS_MosC_like"/>
    <property type="match status" value="1"/>
</dbReference>
<comment type="subcellular location">
    <subcellularLocation>
        <location evidence="1">Membrane</location>
        <topology evidence="1">Multi-pass membrane protein</topology>
    </subcellularLocation>
</comment>
<feature type="transmembrane region" description="Helical" evidence="5">
    <location>
        <begin position="109"/>
        <end position="127"/>
    </location>
</feature>
<dbReference type="Gene3D" id="1.20.1250.20">
    <property type="entry name" value="MFS general substrate transporter like domains"/>
    <property type="match status" value="2"/>
</dbReference>
<dbReference type="InterPro" id="IPR011701">
    <property type="entry name" value="MFS"/>
</dbReference>
<feature type="transmembrane region" description="Helical" evidence="5">
    <location>
        <begin position="84"/>
        <end position="103"/>
    </location>
</feature>
<feature type="transmembrane region" description="Helical" evidence="5">
    <location>
        <begin position="362"/>
        <end position="382"/>
    </location>
</feature>
<feature type="domain" description="Major facilitator superfamily (MFS) profile" evidence="6">
    <location>
        <begin position="213"/>
        <end position="397"/>
    </location>
</feature>
<dbReference type="PANTHER" id="PTHR23514:SF13">
    <property type="entry name" value="INNER MEMBRANE PROTEIN YBJJ"/>
    <property type="match status" value="1"/>
</dbReference>
<keyword evidence="2 5" id="KW-0812">Transmembrane</keyword>
<evidence type="ECO:0000256" key="4">
    <source>
        <dbReference type="ARBA" id="ARBA00023136"/>
    </source>
</evidence>
<accession>A0ABT8T335</accession>
<feature type="transmembrane region" description="Helical" evidence="5">
    <location>
        <begin position="280"/>
        <end position="298"/>
    </location>
</feature>
<dbReference type="Pfam" id="PF07690">
    <property type="entry name" value="MFS_1"/>
    <property type="match status" value="2"/>
</dbReference>
<evidence type="ECO:0000313" key="8">
    <source>
        <dbReference type="Proteomes" id="UP001169006"/>
    </source>
</evidence>
<dbReference type="PROSITE" id="PS50850">
    <property type="entry name" value="MFS"/>
    <property type="match status" value="1"/>
</dbReference>
<feature type="transmembrane region" description="Helical" evidence="5">
    <location>
        <begin position="148"/>
        <end position="168"/>
    </location>
</feature>
<keyword evidence="4 5" id="KW-0472">Membrane</keyword>
<dbReference type="EMBL" id="JAUKWQ010000013">
    <property type="protein sequence ID" value="MDO1585164.1"/>
    <property type="molecule type" value="Genomic_DNA"/>
</dbReference>
<evidence type="ECO:0000256" key="5">
    <source>
        <dbReference type="SAM" id="Phobius"/>
    </source>
</evidence>
<dbReference type="InterPro" id="IPR020846">
    <property type="entry name" value="MFS_dom"/>
</dbReference>
<reference evidence="7" key="1">
    <citation type="journal article" date="2015" name="Int. J. Syst. Evol. Microbiol.">
        <title>Rhizobium oryzicola sp. nov., potential plant-growth-promoting endophytic bacteria isolated from rice roots.</title>
        <authorList>
            <person name="Zhang X.X."/>
            <person name="Gao J.S."/>
            <person name="Cao Y.H."/>
            <person name="Sheirdil R.A."/>
            <person name="Wang X.C."/>
            <person name="Zhang L."/>
        </authorList>
    </citation>
    <scope>NUCLEOTIDE SEQUENCE</scope>
    <source>
        <strain evidence="7">05753</strain>
    </source>
</reference>
<sequence length="397" mass="41179">MIDMPSTARAGRAPVITRERAAVALMFLMNGFLVGAWAPKIPEFASRLSLSEGTLGLMILIFGLGSITMMPVAGMQIARFGSTWVTRITAVLALPTLLLLTVVESVWTAAIAIFLFGGLIGAMDVAMNANAVATEKHMRRSIMSSCHAFWSLGGLLGAATGGVLIATIGPFGHAVLVTVAAALMVAIGWSMLLADKPHAEEAKQKVRLPMTPLPWLIGLVALFSMVPEGAVLDWGALYLRNELNASVQLSGFAYAAFSLTMATMRFAGDIVRDRLGAVKTLRICTVTAMIGLLIAGFAPSATFVIIGFAIAGIGISNMVPIAFSAAGNLPGMAQGIGLSVVTTMGYSGILVAPSAIGFIAEHVGLATIFAALPVLHIVVLLLSNLARHADGAAGGSH</sequence>
<feature type="transmembrane region" description="Helical" evidence="5">
    <location>
        <begin position="304"/>
        <end position="323"/>
    </location>
</feature>
<dbReference type="SUPFAM" id="SSF103473">
    <property type="entry name" value="MFS general substrate transporter"/>
    <property type="match status" value="1"/>
</dbReference>
<evidence type="ECO:0000313" key="7">
    <source>
        <dbReference type="EMBL" id="MDO1585164.1"/>
    </source>
</evidence>
<evidence type="ECO:0000256" key="3">
    <source>
        <dbReference type="ARBA" id="ARBA00022989"/>
    </source>
</evidence>
<dbReference type="Proteomes" id="UP001169006">
    <property type="component" value="Unassembled WGS sequence"/>
</dbReference>
<evidence type="ECO:0000256" key="2">
    <source>
        <dbReference type="ARBA" id="ARBA00022692"/>
    </source>
</evidence>
<protein>
    <submittedName>
        <fullName evidence="7">MFS transporter</fullName>
    </submittedName>
</protein>
<feature type="transmembrane region" description="Helical" evidence="5">
    <location>
        <begin position="174"/>
        <end position="194"/>
    </location>
</feature>
<keyword evidence="8" id="KW-1185">Reference proteome</keyword>
<feature type="transmembrane region" description="Helical" evidence="5">
    <location>
        <begin position="335"/>
        <end position="356"/>
    </location>
</feature>
<reference evidence="7" key="2">
    <citation type="submission" date="2023-07" db="EMBL/GenBank/DDBJ databases">
        <authorList>
            <person name="Sun H."/>
        </authorList>
    </citation>
    <scope>NUCLEOTIDE SEQUENCE</scope>
    <source>
        <strain evidence="7">05753</strain>
    </source>
</reference>
<keyword evidence="3 5" id="KW-1133">Transmembrane helix</keyword>
<comment type="caution">
    <text evidence="7">The sequence shown here is derived from an EMBL/GenBank/DDBJ whole genome shotgun (WGS) entry which is preliminary data.</text>
</comment>
<organism evidence="7 8">
    <name type="scientific">Rhizobium oryzicola</name>
    <dbReference type="NCBI Taxonomy" id="1232668"/>
    <lineage>
        <taxon>Bacteria</taxon>
        <taxon>Pseudomonadati</taxon>
        <taxon>Pseudomonadota</taxon>
        <taxon>Alphaproteobacteria</taxon>
        <taxon>Hyphomicrobiales</taxon>
        <taxon>Rhizobiaceae</taxon>
        <taxon>Rhizobium/Agrobacterium group</taxon>
        <taxon>Rhizobium</taxon>
    </lineage>
</organism>